<keyword evidence="2" id="KW-0963">Cytoplasm</keyword>
<keyword evidence="6" id="KW-0391">Immunity</keyword>
<feature type="region of interest" description="Disordered" evidence="7">
    <location>
        <begin position="1"/>
        <end position="62"/>
    </location>
</feature>
<evidence type="ECO:0000313" key="10">
    <source>
        <dbReference type="Proteomes" id="UP000232688"/>
    </source>
</evidence>
<evidence type="ECO:0000256" key="6">
    <source>
        <dbReference type="ARBA" id="ARBA00022859"/>
    </source>
</evidence>
<dbReference type="VEuPathDB" id="FungiDB:FUN_014642"/>
<organism evidence="9 10">
    <name type="scientific">Rhizophagus irregularis</name>
    <dbReference type="NCBI Taxonomy" id="588596"/>
    <lineage>
        <taxon>Eukaryota</taxon>
        <taxon>Fungi</taxon>
        <taxon>Fungi incertae sedis</taxon>
        <taxon>Mucoromycota</taxon>
        <taxon>Glomeromycotina</taxon>
        <taxon>Glomeromycetes</taxon>
        <taxon>Glomerales</taxon>
        <taxon>Glomeraceae</taxon>
        <taxon>Rhizophagus</taxon>
    </lineage>
</organism>
<dbReference type="VEuPathDB" id="FungiDB:RhiirA1_505922"/>
<dbReference type="GO" id="GO:0008270">
    <property type="term" value="F:zinc ion binding"/>
    <property type="evidence" value="ECO:0007669"/>
    <property type="project" value="UniProtKB-KW"/>
</dbReference>
<evidence type="ECO:0000256" key="7">
    <source>
        <dbReference type="SAM" id="MobiDB-lite"/>
    </source>
</evidence>
<name>A0A2N0S038_9GLOM</name>
<proteinExistence type="predicted"/>
<evidence type="ECO:0000256" key="3">
    <source>
        <dbReference type="ARBA" id="ARBA00022723"/>
    </source>
</evidence>
<evidence type="ECO:0000256" key="4">
    <source>
        <dbReference type="ARBA" id="ARBA00022771"/>
    </source>
</evidence>
<dbReference type="PANTHER" id="PTHR22605">
    <property type="entry name" value="RZ-TYPE DOMAIN-CONTAINING PROTEIN"/>
    <property type="match status" value="1"/>
</dbReference>
<dbReference type="GO" id="GO:0002376">
    <property type="term" value="P:immune system process"/>
    <property type="evidence" value="ECO:0007669"/>
    <property type="project" value="UniProtKB-KW"/>
</dbReference>
<dbReference type="CDD" id="cd00009">
    <property type="entry name" value="AAA"/>
    <property type="match status" value="1"/>
</dbReference>
<dbReference type="PROSITE" id="PS51981">
    <property type="entry name" value="ZF_RZ"/>
    <property type="match status" value="1"/>
</dbReference>
<dbReference type="PANTHER" id="PTHR22605:SF1">
    <property type="entry name" value="RZ-TYPE DOMAIN-CONTAINING PROTEIN"/>
    <property type="match status" value="1"/>
</dbReference>
<dbReference type="Proteomes" id="UP000232688">
    <property type="component" value="Unassembled WGS sequence"/>
</dbReference>
<feature type="compositionally biased region" description="Basic and acidic residues" evidence="7">
    <location>
        <begin position="319"/>
        <end position="329"/>
    </location>
</feature>
<feature type="compositionally biased region" description="Polar residues" evidence="7">
    <location>
        <begin position="5045"/>
        <end position="5055"/>
    </location>
</feature>
<comment type="caution">
    <text evidence="9">The sequence shown here is derived from an EMBL/GenBank/DDBJ whole genome shotgun (WGS) entry which is preliminary data.</text>
</comment>
<evidence type="ECO:0000256" key="5">
    <source>
        <dbReference type="ARBA" id="ARBA00022833"/>
    </source>
</evidence>
<evidence type="ECO:0000256" key="1">
    <source>
        <dbReference type="ARBA" id="ARBA00004496"/>
    </source>
</evidence>
<dbReference type="EMBL" id="LLXH01000306">
    <property type="protein sequence ID" value="PKC68896.1"/>
    <property type="molecule type" value="Genomic_DNA"/>
</dbReference>
<feature type="region of interest" description="Disordered" evidence="7">
    <location>
        <begin position="5045"/>
        <end position="5070"/>
    </location>
</feature>
<accession>A0A2N0S038</accession>
<feature type="compositionally biased region" description="Basic and acidic residues" evidence="7">
    <location>
        <begin position="288"/>
        <end position="310"/>
    </location>
</feature>
<sequence length="5070" mass="589377">MSSETNRDGTVILPDKSTVETFSETSVQADDSEHQNGADDSTGTNQNHDPQQSQPESTNTENKNFFKGWKKTIFGDDSSNIKVTFHVYLPSFEFFEGYPIVVGNIEELGNWENPIVKLKQQKGEYLHFKSNYWYSDPISIPLERFNNYEVKYKYAFFIPKPKIEEKSKFSLFTKSKSDKNEDALDKKKKNNNDENNNPDDSSVTQESREDGEDQENNNKNKNDEKKEDGDDKANDPKKSKFSLFTKSKSDKNEDALDKKKKNNNDENNNPDDSSVTQESREDGEDQENNNKNKNDEKKEDGDDKANDPKKSKFSLFTKSKSDKNEDALDKKKKNNNDENNNPDDSSVTQESREDGEDQENNNKNKNDEKKEDGDDKANDPKKSKFSLFTKSKSDKNEDALDKKKKNNNDENNNPDDSSVTRESREDGEDQENNNKNKNDEKKEDGDDKANDPKNKVNNDNNEDENEGVNESKNKKDKKKKDEKNENEDEEANDSKNKKSKDGKNKEEGNLYSEENEPLRLLEKKTGFKFDIAQVFVIKTRRTEFRSLRDFVFTSILLNSITSNNFKDKIMEYQGLMDNFRNPVLHETDIDFISQNIQKTKSKEYEKRIFLCLLLGNYIHFRQESFGRFGLPNGFPIAQIIDTLEKFQPDLLPGEFYDALNITMTAVIRLNVINRSFDWLKLFKVASIIDPHFSFIEAIQDLKYSNDRMKNFLKEYTKSAKSIVNQIKNLSIYSNIGKWLFYNCNSFEILLFVWTDMIEHTTERDIQLLKYFCPRVEQLISSSHATSLNNYFSRMPIELRVEVAGIFRNRSLSLLNDRLKEWNKSDSESILQILKDPQLKWSKDDFLEAMKEDITIRSLQEILEYDTRILHPFFNFSAEKEKISEYLIKNLRKNYQGYILKIEQLRSLYDKFCPIEKVRDVQNFLYDINNRNNNLGNLTLKETLADNHWDFHKKNIVTARKAHKWAKSHTFYNVFDRELKFKSYYENELTVEYIAQTLMPAVFIEYDQLCQQYKEWESLKCSEGILIWKNVKDIEKELNLISNYIQIETSPKLIKTLEYLSLVPTQIERLQQLSIVVDMFKITHTKDDWLERIQLVLRDDYLCLSENIVYHVMTYLEAKDKIIKNNTNLSAVILKLLENYRFWSLIFNATGLVDNLYSHPYVKQVQGLIFKFDAVILREDITIRSLQEILEYDTKILHPFLNFSAKKEKISEDLIKNLRKNYHGYILKIEQLRSFYDNFCPIEKVKDVQNFLNDINNRNNNLGNLTLKETLADNHWNFHKKIIDTARKARKWAKSHTFYNVFDSELKLKSDENELTVEYIALTLMPAVFIEYDRLCQQYKEWESLKCSEGSLIWKNVKDIEIELNLISDYIQREKSPKLIKTLEYLSLVPTQIERLQQLSIVVVMFKITHTKDDWLERIQLVLRDDYLWLGKLVNFFEIFNQHFGLINDDCWDLIKELSKASDFIVFLYKIAEHDIKNLINSVDESSDERLIQEDTVSSLIQVKQFLLPLLKSVERLSLKKFLIEISNITQQNAKLGSKVALCSSNNMALQNLYNSISNKEEVTREKIRNAAKRGTYTFERDIKGDTCKVTLSYSTLKGTTKPSYSLTDLHDLRGRALLISKPSVSVDIATNHAPGLEVEQEVSKPIMDEFVMQVDMSQEIINLSSKLIQTGHFYYRKFKREIKGTESMQQTVIELKKHLKEWEAIVNEAQEEYYYLTFFPARHILSFLDYFSVGSKANDKENTEECKKLIRFVNSKAKLPPKDKITINLERSKYDDTLGKIGTILQEIFTTVPKEERQVKNIKERVISDVVYPGKLFVAACTDKFLVPNIIMSLYVNHECHPLPWQILICTASTTMEELAIFIKRCFFANKNGYKGTLFCLANMELLDFELQYNLVNLIKSMREYNDKFLLALICYREQELPHHILDQFSQDVHATNGLSGEAMKTLYHELCPNVMSISSELSGQGKTEYIRQYSYSKNLTGVVFCNMDIAFLPNTSIFIEVASTIGQHLLKSLPIAGYLRQTHLNWNIENLTVSQEINSPIQVVCHYLKALSEKAAINDKDIHFRSVEGTPDLQPLPVNECRNLIKDYLFVKNNKDIKDEREISSFRFVEIFVNVFADQLVRLSLSSYFKVENLKLMVDEKNIRSTLVQTLLSVSKDFATKSIATKTAQKENISTPDNENAALGTIVQWDDSNHLLVFFLSQTPDSICALYRDKEKVPKNVKTLLQSQYIGDKKLWDLDDYRNMNSKDLLSTLENLARKTMHIIDYPQYALSADNLIKMALILLRARANIPVIVCGEAGCGKTSLIGFLSKVVEVKFRALNLHAGITEETILFFMGESLKEADKGEIWLFFDEINTCNHIGLLADLIAHRMLNGKPIHHNIRLFAACNPYRIRTKTATEAGLLKPKESRFQEKSKLVYQVNPLPDQILDYVWDYGILKPAEEAKYIEIMVKELLKDLGHKVLSECLFFSQDFIRRTEESYSVSLRDVKRAIKLVKFFINSLKDRPPIKKYGKIIKYPVPSDITNNVRSYILALGLCYQSRLYEQQLRKEYRRRMSEIFKKHKFNITEERFDRIIREEQENYIDRMQCPPNTAKNEALLENVLVMIVCIFTKIPCFIIGAPGSSKSLAVRLINQNLRGVDSNDEYFRSLHQVYLIPHQGSSSSTSEGIHKVFEKAVNYQKTSSDEFPLLSVVLLDEVGLAETSPFNPLKVLHSLLEPSYPNTEPAVSCVAISNWRLDNSKSSRALLVQRPKFELNDLTETASRLLIKNENSPIKKASLQLLAQSYLNYEQRGQKLSNFHGLRDYYSLVKSLSQYNSLTPENIHLALTRNFGGIGNIEELVKDYFGLVIKNFNSSKEYDYKPIPIWDLINANLEDKDARHLMVIGKSDSIVNLLNYQLRKKGLDPVVILGSQFPEDQDDYSYSVLNRIMMCVETGRPLILTDLEIIYGNLYDLWNQNYIVVGSEEDPKFYARVALGAYSNPLLYVAPTFKCILVMDESKLEKADPPLLNRFEKQRITMNDALMPQEQDLVETLKDWAELISIVKLRGFKQEDLFIGFDKNETLQSLVIDVKKSFPEADEEEEKLINIASSDGMIRAEKSNLNLEEVRYWKNVYFNNQHHNNLIDHIQYRLKNFVHEENTPIQEEIVNDEGLQIIINTFSNINTDVKTCLQNQISCQVDKLSTFKTESQFQNRIKYFWTESQDEMLILQCDVTTINAGCIKLAKFLIEQFRNEYFQKKRRQLQLSSSKQKDMQQLPIKHVCIILHIHRELGSSSASFDFMCGWDKITIETLLPQERNLSTLLNESLSDLILSSTYPFEVILKQELLWCLLCIKYPSNIKSVEHIKMLNEKICENPILVNFLKTRTLEWLIENPNDTNWQYKIASNKKLLYTYSSFVNALLAHIRSIVRKPIAKWLYALEKYAVIHTIIFLYNKNLTTKGPAEFMMEGVEDYDEIIIDDDAYLVEFWNKMVDDKNIISIEELIGDPSPDSYKMPHGIYELEFPFSYYIMKKINDSRRVYEEELSLLFNDADNVDKKTGKLYSYKIEEYNKKFIKNIGEIPIIKNSPIVNYPEKYFKDFINIILSNEASSSSEVGEKDRKSDEELLKLIFERRLSASDNDILNPVRLHLCWWENSSSILAELTLAQISPHVIKQFDTETDENKLLEIEFEKYLVEQVIRDLLNRIIYLKEEEKKRYGDRLIIERWQYEVTKVISLCEKINVTSELYSLRLLRICNDLLITKSIPLDDMKQIIRYAQQNMISYEVISKEFIDVVMTILIKLEPNEKNLIPRRLFILRCLDILALTSPVRQYLYHGLFTLQSFPLMGAIIIRIFKTEEKEHPNFTLQLIRQPNQILGYSGRLNIINRCFDINKLNTMMATLTCDTFQQEFFSKLDLATLVNCFNSAIGALYSNNIQPLQRIVSIALLKEFAKKFWDLLIENKKDYIKPLTNKLCDVIDFDGTLLVEQLNTTMKLAHPLINAFKLYLLRELRINKEFSTDDIKKFCEAQSNLNWFSNLDLDDKDECRLPFNPYWAITDYGKLEIAYTLFYNSSNKTQFDEIFKQYNNQAPNLLNKMRLFGIVLSKLHIIRASREWGHNENQISAYFKEKINLLTTIPENFRANLLKIITNTQSLLRINNVITNSELLMKSVIAHVIGLHILLDSKATLLSMYMHNIENVQNTFVLTCQSDIESLVFNAIAARDNVSRYSCKCGYKYLIGECGKAMATSKCPECKRLIGGSNNVAATGNTRIDAANRNAFEPNDQKGYISESIGKDISYTTRQMPPVAYRILHLIVHTIIGSQAPSQAVTALIQQHNKNYTNAEDYCMEHIKNDWEVLKRILNCSDEILALTFHSIIMALTNNPPTYNSKLDTPNDRDQWETNFTKIYVLPFTRNINESSAQFRAQIEQNMKKDDVKKSLLEEQINQTNSMDEKYCNESLPSLWRIIGKIDFNSFRAYYISEPKNIRKYPFLNIFFKYFEDLPLIKYLYPLVKFIQMLNNKLGYKLSRDDAKKTTFRMFIESEGDKEAYNALSKSFNEFQVAYNFMINKVKRYQCHDLPKIKPQITDKLSIIYGLIEGKDEGIYLCAILEYLINIQNTFLGKIMSIPPESCDSLGFLQSPSWDDTTSTIDDSPYFIRTMRVDHAIEDNFIIYEWNDEILQYSQRNLGIGKGQDIIYDLQRIESELANILVQNKVHFEVGNEQLVLEPFPYHLELFSSSMRILGDIKSVIPQESIPSDKLSLIIGQNAITSYMSLSTFSSTLASKNNNSSELLSLLEILLCFIKRTSVGNGELSLIEFINQWVQLSSLTEDSRFETILSFNLQLKHIVSLYEIIEEQVADIMIQFVDKKYKKPLNEEMEEEIDNAIDYENRNKEKIPVDSFIIAMKRFIQRTFKSKQLYSSEMNTNSISIDTQMIAPSDATFLSLTSPTQPTRTRNKGKKVIGKFDVIEKIPVDSFIIAMKRFIQRVLQIENDKENHRLYDYFTDMSLNLWNNNVIEEILDDKFPNTLLVANSFTAYEYIMQKKETFKPKQFYSSGMNTNSISIDTQMIAPSNATFTSPTQPTRTRNKGKKVIGKFDDM</sequence>
<reference evidence="9 10" key="2">
    <citation type="submission" date="2017-10" db="EMBL/GenBank/DDBJ databases">
        <title>Genome analyses suggest a sexual origin of heterokaryosis in a supposedly ancient asexual fungus.</title>
        <authorList>
            <person name="Corradi N."/>
            <person name="Sedzielewska K."/>
            <person name="Noel J."/>
            <person name="Charron P."/>
            <person name="Farinelli L."/>
            <person name="Marton T."/>
            <person name="Kruger M."/>
            <person name="Pelin A."/>
            <person name="Brachmann A."/>
            <person name="Corradi N."/>
        </authorList>
    </citation>
    <scope>NUCLEOTIDE SEQUENCE [LARGE SCALE GENOMIC DNA]</scope>
    <source>
        <strain evidence="9 10">A1</strain>
    </source>
</reference>
<gene>
    <name evidence="9" type="ORF">RhiirA1_505922</name>
</gene>
<keyword evidence="3" id="KW-0479">Metal-binding</keyword>
<feature type="compositionally biased region" description="Basic and acidic residues" evidence="7">
    <location>
        <begin position="360"/>
        <end position="382"/>
    </location>
</feature>
<feature type="compositionally biased region" description="Basic and acidic residues" evidence="7">
    <location>
        <begin position="391"/>
        <end position="401"/>
    </location>
</feature>
<dbReference type="Gene3D" id="3.40.50.300">
    <property type="entry name" value="P-loop containing nucleotide triphosphate hydrolases"/>
    <property type="match status" value="1"/>
</dbReference>
<feature type="compositionally biased region" description="Basic and acidic residues" evidence="7">
    <location>
        <begin position="216"/>
        <end position="238"/>
    </location>
</feature>
<feature type="domain" description="RZ-type" evidence="8">
    <location>
        <begin position="4180"/>
        <end position="4249"/>
    </location>
</feature>
<dbReference type="InterPro" id="IPR027417">
    <property type="entry name" value="P-loop_NTPase"/>
</dbReference>
<evidence type="ECO:0000313" key="9">
    <source>
        <dbReference type="EMBL" id="PKC68896.1"/>
    </source>
</evidence>
<dbReference type="InterPro" id="IPR046439">
    <property type="entry name" value="ZF_RZ_dom"/>
</dbReference>
<feature type="compositionally biased region" description="Basic and acidic residues" evidence="7">
    <location>
        <begin position="247"/>
        <end position="257"/>
    </location>
</feature>
<dbReference type="GO" id="GO:0005737">
    <property type="term" value="C:cytoplasm"/>
    <property type="evidence" value="ECO:0007669"/>
    <property type="project" value="UniProtKB-SubCell"/>
</dbReference>
<dbReference type="InterPro" id="IPR031248">
    <property type="entry name" value="RNF213"/>
</dbReference>
<reference evidence="9 10" key="1">
    <citation type="submission" date="2017-10" db="EMBL/GenBank/DDBJ databases">
        <title>Extensive intraspecific genome diversity in a model arbuscular mycorrhizal fungus.</title>
        <authorList>
            <person name="Chen E.C.H."/>
            <person name="Morin E."/>
            <person name="Baudet D."/>
            <person name="Noel J."/>
            <person name="Ndikumana S."/>
            <person name="Charron P."/>
            <person name="St-Onge C."/>
            <person name="Giorgi J."/>
            <person name="Grigoriev I.V."/>
            <person name="Roux C."/>
            <person name="Martin F.M."/>
            <person name="Corradi N."/>
        </authorList>
    </citation>
    <scope>NUCLEOTIDE SEQUENCE [LARGE SCALE GENOMIC DNA]</scope>
    <source>
        <strain evidence="9 10">A1</strain>
    </source>
</reference>
<dbReference type="Pfam" id="PF20173">
    <property type="entry name" value="ZnF_RZ-type"/>
    <property type="match status" value="1"/>
</dbReference>
<dbReference type="InterPro" id="IPR003593">
    <property type="entry name" value="AAA+_ATPase"/>
</dbReference>
<feature type="compositionally biased region" description="Polar residues" evidence="7">
    <location>
        <begin position="19"/>
        <end position="29"/>
    </location>
</feature>
<comment type="subcellular location">
    <subcellularLocation>
        <location evidence="1">Cytoplasm</location>
    </subcellularLocation>
</comment>
<evidence type="ECO:0000259" key="8">
    <source>
        <dbReference type="PROSITE" id="PS51981"/>
    </source>
</evidence>
<keyword evidence="4" id="KW-0863">Zinc-finger</keyword>
<evidence type="ECO:0000256" key="2">
    <source>
        <dbReference type="ARBA" id="ARBA00022490"/>
    </source>
</evidence>
<dbReference type="SMART" id="SM00382">
    <property type="entry name" value="AAA"/>
    <property type="match status" value="2"/>
</dbReference>
<dbReference type="GO" id="GO:0016887">
    <property type="term" value="F:ATP hydrolysis activity"/>
    <property type="evidence" value="ECO:0007669"/>
    <property type="project" value="InterPro"/>
</dbReference>
<feature type="compositionally biased region" description="Polar residues" evidence="7">
    <location>
        <begin position="38"/>
        <end position="62"/>
    </location>
</feature>
<keyword evidence="5" id="KW-0862">Zinc</keyword>
<dbReference type="SUPFAM" id="SSF52540">
    <property type="entry name" value="P-loop containing nucleoside triphosphate hydrolases"/>
    <property type="match status" value="1"/>
</dbReference>
<feature type="compositionally biased region" description="Basic and acidic residues" evidence="7">
    <location>
        <begin position="469"/>
        <end position="483"/>
    </location>
</feature>
<feature type="compositionally biased region" description="Basic and acidic residues" evidence="7">
    <location>
        <begin position="432"/>
        <end position="456"/>
    </location>
</feature>
<protein>
    <recommendedName>
        <fullName evidence="8">RZ-type domain-containing protein</fullName>
    </recommendedName>
</protein>
<feature type="region of interest" description="Disordered" evidence="7">
    <location>
        <begin position="180"/>
        <end position="514"/>
    </location>
</feature>
<dbReference type="GO" id="GO:0004842">
    <property type="term" value="F:ubiquitin-protein transferase activity"/>
    <property type="evidence" value="ECO:0007669"/>
    <property type="project" value="InterPro"/>
</dbReference>
<dbReference type="VEuPathDB" id="FungiDB:RhiirFUN_011790"/>
<feature type="compositionally biased region" description="Basic and acidic residues" evidence="7">
    <location>
        <begin position="492"/>
        <end position="508"/>
    </location>
</feature>